<comment type="caution">
    <text evidence="1">The sequence shown here is derived from an EMBL/GenBank/DDBJ whole genome shotgun (WGS) entry which is preliminary data.</text>
</comment>
<evidence type="ECO:0000313" key="1">
    <source>
        <dbReference type="EMBL" id="GAH07631.1"/>
    </source>
</evidence>
<protein>
    <submittedName>
        <fullName evidence="1">Uncharacterized protein</fullName>
    </submittedName>
</protein>
<reference evidence="1" key="1">
    <citation type="journal article" date="2014" name="Front. Microbiol.">
        <title>High frequency of phylogenetically diverse reductive dehalogenase-homologous genes in deep subseafloor sedimentary metagenomes.</title>
        <authorList>
            <person name="Kawai M."/>
            <person name="Futagami T."/>
            <person name="Toyoda A."/>
            <person name="Takaki Y."/>
            <person name="Nishi S."/>
            <person name="Hori S."/>
            <person name="Arai W."/>
            <person name="Tsubouchi T."/>
            <person name="Morono Y."/>
            <person name="Uchiyama I."/>
            <person name="Ito T."/>
            <person name="Fujiyama A."/>
            <person name="Inagaki F."/>
            <person name="Takami H."/>
        </authorList>
    </citation>
    <scope>NUCLEOTIDE SEQUENCE</scope>
    <source>
        <strain evidence="1">Expedition CK06-06</strain>
    </source>
</reference>
<organism evidence="1">
    <name type="scientific">marine sediment metagenome</name>
    <dbReference type="NCBI Taxonomy" id="412755"/>
    <lineage>
        <taxon>unclassified sequences</taxon>
        <taxon>metagenomes</taxon>
        <taxon>ecological metagenomes</taxon>
    </lineage>
</organism>
<gene>
    <name evidence="1" type="ORF">S01H4_59333</name>
</gene>
<name>X1CH48_9ZZZZ</name>
<dbReference type="EMBL" id="BART01034780">
    <property type="protein sequence ID" value="GAH07631.1"/>
    <property type="molecule type" value="Genomic_DNA"/>
</dbReference>
<sequence length="40" mass="4621">MDIKEEVRIKNNEVYSNANLYPETRFNYHIGAGLDGNVHV</sequence>
<accession>X1CH48</accession>
<feature type="non-terminal residue" evidence="1">
    <location>
        <position position="40"/>
    </location>
</feature>
<dbReference type="AlphaFoldDB" id="X1CH48"/>
<proteinExistence type="predicted"/>